<dbReference type="AlphaFoldDB" id="A0A941IBX3"/>
<reference evidence="1" key="1">
    <citation type="submission" date="2021-04" db="EMBL/GenBank/DDBJ databases">
        <title>Isolation and polyphasic classification of algal microorganism.</title>
        <authorList>
            <person name="Wang S."/>
        </authorList>
    </citation>
    <scope>NUCLEOTIDE SEQUENCE</scope>
    <source>
        <strain evidence="1">720a</strain>
    </source>
</reference>
<comment type="caution">
    <text evidence="1">The sequence shown here is derived from an EMBL/GenBank/DDBJ whole genome shotgun (WGS) entry which is preliminary data.</text>
</comment>
<keyword evidence="2" id="KW-1185">Reference proteome</keyword>
<organism evidence="1 2">
    <name type="scientific">Virgibacillus salarius</name>
    <dbReference type="NCBI Taxonomy" id="447199"/>
    <lineage>
        <taxon>Bacteria</taxon>
        <taxon>Bacillati</taxon>
        <taxon>Bacillota</taxon>
        <taxon>Bacilli</taxon>
        <taxon>Bacillales</taxon>
        <taxon>Bacillaceae</taxon>
        <taxon>Virgibacillus</taxon>
    </lineage>
</organism>
<accession>A0A941IBX3</accession>
<dbReference type="EMBL" id="JAGSOT010000102">
    <property type="protein sequence ID" value="MBR7798243.1"/>
    <property type="molecule type" value="Genomic_DNA"/>
</dbReference>
<gene>
    <name evidence="1" type="ORF">KCX74_19705</name>
</gene>
<proteinExistence type="predicted"/>
<name>A0A941IBX3_9BACI</name>
<dbReference type="Pfam" id="PF22116">
    <property type="entry name" value="DUF6944"/>
    <property type="match status" value="1"/>
</dbReference>
<dbReference type="InterPro" id="IPR054224">
    <property type="entry name" value="DUF6944"/>
</dbReference>
<sequence>MSNEWKATFGSWVQAIGTTLSAIGSTPSINIPAPLAKELNLVGNVMQATGNSLVADSIDHFTLNKLGNEIQAIGNSTVITGIVIDFNEKIKNDLNIKGNLLQALGGGVALADALGHEPNENELSNIYGNLLQAIGNSLQALSGRTGDDAQEVNAIGSWIQAIGSVISALGQTK</sequence>
<evidence type="ECO:0000313" key="1">
    <source>
        <dbReference type="EMBL" id="MBR7798243.1"/>
    </source>
</evidence>
<evidence type="ECO:0000313" key="2">
    <source>
        <dbReference type="Proteomes" id="UP000675284"/>
    </source>
</evidence>
<dbReference type="RefSeq" id="WP_026679662.1">
    <property type="nucleotide sequence ID" value="NZ_BAAACY010000051.1"/>
</dbReference>
<protein>
    <submittedName>
        <fullName evidence="1">Uncharacterized protein</fullName>
    </submittedName>
</protein>
<dbReference type="Proteomes" id="UP000675284">
    <property type="component" value="Unassembled WGS sequence"/>
</dbReference>